<evidence type="ECO:0000313" key="2">
    <source>
        <dbReference type="Proteomes" id="UP001152872"/>
    </source>
</evidence>
<name>A0A9X4MAU3_9CYAN</name>
<dbReference type="Proteomes" id="UP001152872">
    <property type="component" value="Unassembled WGS sequence"/>
</dbReference>
<organism evidence="1 2">
    <name type="scientific">Pseudanabaena catenata USMAC16</name>
    <dbReference type="NCBI Taxonomy" id="1855837"/>
    <lineage>
        <taxon>Bacteria</taxon>
        <taxon>Bacillati</taxon>
        <taxon>Cyanobacteriota</taxon>
        <taxon>Cyanophyceae</taxon>
        <taxon>Pseudanabaenales</taxon>
        <taxon>Pseudanabaenaceae</taxon>
        <taxon>Pseudanabaena</taxon>
    </lineage>
</organism>
<proteinExistence type="predicted"/>
<dbReference type="EMBL" id="VBTY01000117">
    <property type="protein sequence ID" value="MDG3495667.1"/>
    <property type="molecule type" value="Genomic_DNA"/>
</dbReference>
<keyword evidence="2" id="KW-1185">Reference proteome</keyword>
<dbReference type="AlphaFoldDB" id="A0A9X4MAU3"/>
<gene>
    <name evidence="1" type="ORF">FEV09_14020</name>
</gene>
<reference evidence="1" key="1">
    <citation type="submission" date="2019-05" db="EMBL/GenBank/DDBJ databases">
        <title>Whole genome sequencing of Pseudanabaena catenata USMAC16.</title>
        <authorList>
            <person name="Khan Z."/>
            <person name="Omar W.M."/>
            <person name="Convey P."/>
            <person name="Merican F."/>
            <person name="Najimudin N."/>
        </authorList>
    </citation>
    <scope>NUCLEOTIDE SEQUENCE</scope>
    <source>
        <strain evidence="1">USMAC16</strain>
    </source>
</reference>
<sequence>MTFQKLHEQVLTLPEDDRWELINILMKSLRSKPPLVNRYKGLASSLVGIAKTNAPAPTDEEVKSILETRLLQK</sequence>
<dbReference type="RefSeq" id="WP_009627803.1">
    <property type="nucleotide sequence ID" value="NZ_VBTY01000117.1"/>
</dbReference>
<evidence type="ECO:0000313" key="1">
    <source>
        <dbReference type="EMBL" id="MDG3495667.1"/>
    </source>
</evidence>
<protein>
    <submittedName>
        <fullName evidence="1">Uncharacterized protein</fullName>
    </submittedName>
</protein>
<accession>A0A9X4MAU3</accession>
<comment type="caution">
    <text evidence="1">The sequence shown here is derived from an EMBL/GenBank/DDBJ whole genome shotgun (WGS) entry which is preliminary data.</text>
</comment>